<reference evidence="1 2" key="1">
    <citation type="submission" date="2019-03" db="EMBL/GenBank/DDBJ databases">
        <title>Genomic features of bacteria from cold environments.</title>
        <authorList>
            <person name="Shen L."/>
        </authorList>
    </citation>
    <scope>NUCLEOTIDE SEQUENCE [LARGE SCALE GENOMIC DNA]</scope>
    <source>
        <strain evidence="2">T3246-1</strain>
    </source>
</reference>
<name>A0ABY2EBP8_9MICO</name>
<dbReference type="EMBL" id="SMNA01000002">
    <property type="protein sequence ID" value="TDE97649.1"/>
    <property type="molecule type" value="Genomic_DNA"/>
</dbReference>
<evidence type="ECO:0000313" key="2">
    <source>
        <dbReference type="Proteomes" id="UP000504882"/>
    </source>
</evidence>
<comment type="caution">
    <text evidence="1">The sequence shown here is derived from an EMBL/GenBank/DDBJ whole genome shotgun (WGS) entry which is preliminary data.</text>
</comment>
<proteinExistence type="predicted"/>
<accession>A0ABY2EBP8</accession>
<keyword evidence="2" id="KW-1185">Reference proteome</keyword>
<dbReference type="SUPFAM" id="SSF52540">
    <property type="entry name" value="P-loop containing nucleoside triphosphate hydrolases"/>
    <property type="match status" value="1"/>
</dbReference>
<organism evidence="1 2">
    <name type="scientific">Occultella glacieicola</name>
    <dbReference type="NCBI Taxonomy" id="2518684"/>
    <lineage>
        <taxon>Bacteria</taxon>
        <taxon>Bacillati</taxon>
        <taxon>Actinomycetota</taxon>
        <taxon>Actinomycetes</taxon>
        <taxon>Micrococcales</taxon>
        <taxon>Ruaniaceae</taxon>
        <taxon>Occultella</taxon>
    </lineage>
</organism>
<dbReference type="Proteomes" id="UP000504882">
    <property type="component" value="Unassembled WGS sequence"/>
</dbReference>
<sequence>MAALPGRATIGISGYAGAGKSTLTRALVGRIPGATRLRGDDFLDPARSHRRSPDWDGVGRDRLREEVLRPHLRGDRTIRYRPFDWSRREPGEPVTLPTGDVLVLDAIGIFHPDLLDLFSLTIWVEADPEDAVRRGMARDRALGRLHDRLWTEVWAPNDVEFAARFAPAGRAELRYRADLER</sequence>
<gene>
    <name evidence="1" type="ORF">EXU48_03350</name>
</gene>
<evidence type="ECO:0000313" key="1">
    <source>
        <dbReference type="EMBL" id="TDE97649.1"/>
    </source>
</evidence>
<dbReference type="InterPro" id="IPR027417">
    <property type="entry name" value="P-loop_NTPase"/>
</dbReference>
<protein>
    <submittedName>
        <fullName evidence="1">Phosphoglycerate transporter</fullName>
    </submittedName>
</protein>
<dbReference type="Gene3D" id="3.40.50.300">
    <property type="entry name" value="P-loop containing nucleotide triphosphate hydrolases"/>
    <property type="match status" value="1"/>
</dbReference>